<dbReference type="InterPro" id="IPR011990">
    <property type="entry name" value="TPR-like_helical_dom_sf"/>
</dbReference>
<name>F4QHI4_9CAUL</name>
<evidence type="ECO:0000256" key="1">
    <source>
        <dbReference type="SAM" id="MobiDB-lite"/>
    </source>
</evidence>
<dbReference type="Gene3D" id="1.25.40.10">
    <property type="entry name" value="Tetratricopeptide repeat domain"/>
    <property type="match status" value="1"/>
</dbReference>
<dbReference type="SUPFAM" id="SSF48452">
    <property type="entry name" value="TPR-like"/>
    <property type="match status" value="1"/>
</dbReference>
<keyword evidence="2" id="KW-1133">Transmembrane helix</keyword>
<sequence length="560" mass="59289">MTPFVALVILALVVCALAALRGEAPILTNRPDDWFLWVRAEKVWGGVFACAAVLAIIGILGMVLRLFSRSGPKPVKVKAEKAPRPERAPAPAPITPAPVMVAPAAAMPSYVPDTTEDHVTQDPLHVPTSEGLTVMPPRDTRGSLKFDAHRLNAAPTPHVEIEEVAAVPLFADVPVAEMPSLEPAIFHDNASDSFLSQNPAAAAATGFDPNAALSDAHGLNVVRVAPEGEGAKIIPIRPDMAVTAPQAVETVTNSLPDPVEVALLAEPTASPRPAPQSDINAVISSAMRFVDPLPAETVAPPVVNGEADIRQAVQTALSVWPDSTRGIAADELSVRVSHLYYDGDSHSRRIFDLIASGDLSAAASALQVHADALAQDGKTGPAAELWRVYGALHMGRDDSRAMIAYARVSELDPADANIHLYLTRRYQMAGDAAKLPPVIERALGVISDPAVRTELLTPYADLQMKAGNVAAGADALEELSRLHETTSYLKPDDIAARSSHAITLARLAQAREMQGRFDVAGPLYKKAHKVFSDLSALKPEHPGLKAMADNAGKDAARFGA</sequence>
<keyword evidence="4" id="KW-1185">Reference proteome</keyword>
<proteinExistence type="predicted"/>
<keyword evidence="2" id="KW-0472">Membrane</keyword>
<evidence type="ECO:0000256" key="2">
    <source>
        <dbReference type="SAM" id="Phobius"/>
    </source>
</evidence>
<accession>F4QHI4</accession>
<dbReference type="Proteomes" id="UP000006512">
    <property type="component" value="Unassembled WGS sequence"/>
</dbReference>
<gene>
    <name evidence="3" type="ORF">ABI_11580</name>
</gene>
<reference evidence="4" key="1">
    <citation type="submission" date="2011-03" db="EMBL/GenBank/DDBJ databases">
        <title>Draft genome sequence of Brevundimonas diminuta.</title>
        <authorList>
            <person name="Brown P.J.B."/>
            <person name="Buechlein A."/>
            <person name="Hemmerich C."/>
            <person name="Brun Y.V."/>
        </authorList>
    </citation>
    <scope>NUCLEOTIDE SEQUENCE [LARGE SCALE GENOMIC DNA]</scope>
    <source>
        <strain evidence="4">C19</strain>
    </source>
</reference>
<dbReference type="EMBL" id="GL883077">
    <property type="protein sequence ID" value="EGF92721.1"/>
    <property type="molecule type" value="Genomic_DNA"/>
</dbReference>
<feature type="region of interest" description="Disordered" evidence="1">
    <location>
        <begin position="75"/>
        <end position="94"/>
    </location>
</feature>
<evidence type="ECO:0000313" key="3">
    <source>
        <dbReference type="EMBL" id="EGF92721.1"/>
    </source>
</evidence>
<dbReference type="HOGENOM" id="CLU_486313_0_0_5"/>
<dbReference type="AlphaFoldDB" id="F4QHI4"/>
<dbReference type="STRING" id="715226.ABI_11580"/>
<feature type="transmembrane region" description="Helical" evidence="2">
    <location>
        <begin position="46"/>
        <end position="67"/>
    </location>
</feature>
<protein>
    <submittedName>
        <fullName evidence="3">Tetratricopeptide repeat family protein</fullName>
    </submittedName>
</protein>
<feature type="compositionally biased region" description="Basic and acidic residues" evidence="1">
    <location>
        <begin position="77"/>
        <end position="87"/>
    </location>
</feature>
<evidence type="ECO:0000313" key="4">
    <source>
        <dbReference type="Proteomes" id="UP000006512"/>
    </source>
</evidence>
<organism evidence="3 4">
    <name type="scientific">Asticcacaulis biprosthecium C19</name>
    <dbReference type="NCBI Taxonomy" id="715226"/>
    <lineage>
        <taxon>Bacteria</taxon>
        <taxon>Pseudomonadati</taxon>
        <taxon>Pseudomonadota</taxon>
        <taxon>Alphaproteobacteria</taxon>
        <taxon>Caulobacterales</taxon>
        <taxon>Caulobacteraceae</taxon>
        <taxon>Asticcacaulis</taxon>
    </lineage>
</organism>
<keyword evidence="2" id="KW-0812">Transmembrane</keyword>